<dbReference type="Gene3D" id="3.30.460.90">
    <property type="match status" value="1"/>
</dbReference>
<organism evidence="4 5">
    <name type="scientific">Python bivittatus</name>
    <name type="common">Burmese python</name>
    <name type="synonym">Python molurus bivittatus</name>
    <dbReference type="NCBI Taxonomy" id="176946"/>
    <lineage>
        <taxon>Eukaryota</taxon>
        <taxon>Metazoa</taxon>
        <taxon>Chordata</taxon>
        <taxon>Craniata</taxon>
        <taxon>Vertebrata</taxon>
        <taxon>Euteleostomi</taxon>
        <taxon>Lepidosauria</taxon>
        <taxon>Squamata</taxon>
        <taxon>Bifurcata</taxon>
        <taxon>Unidentata</taxon>
        <taxon>Episquamata</taxon>
        <taxon>Toxicofera</taxon>
        <taxon>Serpentes</taxon>
        <taxon>Henophidia</taxon>
        <taxon>Pythonidae</taxon>
        <taxon>Python</taxon>
    </lineage>
</organism>
<dbReference type="Pfam" id="PF20266">
    <property type="entry name" value="Mab-21_C"/>
    <property type="match status" value="1"/>
</dbReference>
<dbReference type="CTD" id="126868"/>
<keyword evidence="4" id="KW-1185">Reference proteome</keyword>
<dbReference type="OrthoDB" id="5947963at2759"/>
<dbReference type="SMART" id="SM01265">
    <property type="entry name" value="Mab-21"/>
    <property type="match status" value="1"/>
</dbReference>
<evidence type="ECO:0000313" key="5">
    <source>
        <dbReference type="RefSeq" id="XP_025027980.1"/>
    </source>
</evidence>
<evidence type="ECO:0000259" key="2">
    <source>
        <dbReference type="Pfam" id="PF03281"/>
    </source>
</evidence>
<evidence type="ECO:0000313" key="4">
    <source>
        <dbReference type="Proteomes" id="UP000695026"/>
    </source>
</evidence>
<proteinExistence type="inferred from homology"/>
<dbReference type="PANTHER" id="PTHR10656:SF30">
    <property type="entry name" value="PROTEIN MAB-21-LIKE 3"/>
    <property type="match status" value="1"/>
</dbReference>
<dbReference type="PANTHER" id="PTHR10656">
    <property type="entry name" value="CELL FATE DETERMINING PROTEIN MAB21-RELATED"/>
    <property type="match status" value="1"/>
</dbReference>
<feature type="domain" description="Mab-21-like nucleotidyltransferase" evidence="2">
    <location>
        <begin position="81"/>
        <end position="270"/>
    </location>
</feature>
<gene>
    <name evidence="5" type="primary">MAB21L3</name>
</gene>
<feature type="domain" description="Mab-21-like HhH/H2TH-like" evidence="3">
    <location>
        <begin position="278"/>
        <end position="373"/>
    </location>
</feature>
<comment type="similarity">
    <text evidence="1">Belongs to the mab-21 family.</text>
</comment>
<name>A0A9F5MXD2_PYTBI</name>
<dbReference type="Proteomes" id="UP000695026">
    <property type="component" value="Unplaced"/>
</dbReference>
<dbReference type="OMA" id="WSKKARW"/>
<protein>
    <submittedName>
        <fullName evidence="5">Protein mab-21-like 3</fullName>
    </submittedName>
</protein>
<evidence type="ECO:0000259" key="3">
    <source>
        <dbReference type="Pfam" id="PF20266"/>
    </source>
</evidence>
<dbReference type="KEGG" id="pbi:103056177"/>
<sequence>MAASALIPENFSLDIRRTQILNMKQLTDETVDWYIQNKVVLRHHMVSKTVGEVQKIIQQLTTEISKKDPRFRAVSSSGIHNDNMKVLGPRQILITIPLLGLSGYREEQARRWRYYTAHGAKLLSPVRDPEELQQWLEVEQFSKSLQQWHEADVNIGGDLVPAKILTVFRELVEQSIASCNLKDKVSILEGFNLVVRIAVEIHDFQVEVEMVPTVEIPTCWPQKIKWPRCFKRWPCQEKVQCVKSFGFDLLASSNYHWNLSFSRAEHLLMEELDEDGGCRTMCFQVMRQMKEDVWCAGIKPILTSFHLQMVLFWTCEKYPHAKDWHCFHKSFVRLVQKLHKCVSQHFLKHYFMKDTNLLKYTNSIDLDMVAGKLAIFLENPVLPLD</sequence>
<dbReference type="InterPro" id="IPR046903">
    <property type="entry name" value="Mab-21-like_nuc_Trfase"/>
</dbReference>
<dbReference type="InterPro" id="IPR024810">
    <property type="entry name" value="MAB21L/cGLR"/>
</dbReference>
<dbReference type="Gene3D" id="1.10.1410.40">
    <property type="match status" value="1"/>
</dbReference>
<dbReference type="InterPro" id="IPR046906">
    <property type="entry name" value="Mab-21_HhH/H2TH-like"/>
</dbReference>
<reference evidence="5" key="1">
    <citation type="submission" date="2025-08" db="UniProtKB">
        <authorList>
            <consortium name="RefSeq"/>
        </authorList>
    </citation>
    <scope>IDENTIFICATION</scope>
    <source>
        <tissue evidence="5">Liver</tissue>
    </source>
</reference>
<dbReference type="Pfam" id="PF03281">
    <property type="entry name" value="Mab-21"/>
    <property type="match status" value="1"/>
</dbReference>
<accession>A0A9F5MXD2</accession>
<evidence type="ECO:0000256" key="1">
    <source>
        <dbReference type="ARBA" id="ARBA00008307"/>
    </source>
</evidence>
<dbReference type="GeneID" id="103056177"/>
<dbReference type="RefSeq" id="XP_025027980.1">
    <property type="nucleotide sequence ID" value="XM_025172212.1"/>
</dbReference>
<dbReference type="AlphaFoldDB" id="A0A9F5MXD2"/>